<keyword evidence="2 10" id="KW-0723">Serine/threonine-protein kinase</keyword>
<evidence type="ECO:0000256" key="3">
    <source>
        <dbReference type="ARBA" id="ARBA00022679"/>
    </source>
</evidence>
<evidence type="ECO:0000256" key="9">
    <source>
        <dbReference type="PROSITE-ProRule" id="PRU10141"/>
    </source>
</evidence>
<evidence type="ECO:0000256" key="1">
    <source>
        <dbReference type="ARBA" id="ARBA00012513"/>
    </source>
</evidence>
<dbReference type="InterPro" id="IPR001849">
    <property type="entry name" value="PH_domain"/>
</dbReference>
<sequence>MASMDIPPSSQQVASNGTERHFENIVGAPGSTNCKYEKVRILGCGTFGEAWLVRRVSDGQLLVAKQMELSSMSDKDKKYLAGEIQCLASCDHFAIVKYIEDFNEGDHMLIIMEFADAGDLNAQIKQRERDGMHYFEEHEVGYTFAQIALALEHIHRRRMLHRDVKGANVMLMTNGIVKLGDFGFSHKYEVTVSEEVAQTFCGTPYYLSPELWRCQRYSKKADVWALGILLYEMMALRRPFVGKGMRPLMESVLSGRVSVPLPERYSPELRGVCMELLRPDPNMRPSLEQLCKMPHMIRLLKDFRYSVSASPHITDELKEQIFNNVDEVLDDNSIPASVGKVGEICESVYHEGEVRKESDNEWKKRFLVLRNGQLVISRRKGDREAKPLSLDAVASVVPVPVHTSKVDAVFAINLRDQRPLWFQAPSRKEADEWIHKIQQSMGVA</sequence>
<evidence type="ECO:0000256" key="6">
    <source>
        <dbReference type="ARBA" id="ARBA00022840"/>
    </source>
</evidence>
<dbReference type="CDD" id="cd08215">
    <property type="entry name" value="STKc_Nek"/>
    <property type="match status" value="1"/>
</dbReference>
<dbReference type="PANTHER" id="PTHR44899:SF3">
    <property type="entry name" value="SERINE_THREONINE-PROTEIN KINASE NEK1"/>
    <property type="match status" value="1"/>
</dbReference>
<keyword evidence="3" id="KW-0808">Transferase</keyword>
<dbReference type="EC" id="2.7.11.1" evidence="1"/>
<evidence type="ECO:0000256" key="10">
    <source>
        <dbReference type="RuleBase" id="RU000304"/>
    </source>
</evidence>
<dbReference type="AlphaFoldDB" id="A0A1X0P527"/>
<dbReference type="PANTHER" id="PTHR44899">
    <property type="entry name" value="CAMK FAMILY PROTEIN KINASE"/>
    <property type="match status" value="1"/>
</dbReference>
<dbReference type="FunFam" id="1.10.510.10:FF:000535">
    <property type="entry name" value="Serine/threonine-protein kinase a"/>
    <property type="match status" value="1"/>
</dbReference>
<proteinExistence type="inferred from homology"/>
<keyword evidence="14" id="KW-1185">Reference proteome</keyword>
<dbReference type="Pfam" id="PF00169">
    <property type="entry name" value="PH"/>
    <property type="match status" value="1"/>
</dbReference>
<comment type="catalytic activity">
    <reaction evidence="8">
        <text>L-seryl-[protein] + ATP = O-phospho-L-seryl-[protein] + ADP + H(+)</text>
        <dbReference type="Rhea" id="RHEA:17989"/>
        <dbReference type="Rhea" id="RHEA-COMP:9863"/>
        <dbReference type="Rhea" id="RHEA-COMP:11604"/>
        <dbReference type="ChEBI" id="CHEBI:15378"/>
        <dbReference type="ChEBI" id="CHEBI:29999"/>
        <dbReference type="ChEBI" id="CHEBI:30616"/>
        <dbReference type="ChEBI" id="CHEBI:83421"/>
        <dbReference type="ChEBI" id="CHEBI:456216"/>
        <dbReference type="EC" id="2.7.11.1"/>
    </reaction>
</comment>
<dbReference type="SUPFAM" id="SSF56112">
    <property type="entry name" value="Protein kinase-like (PK-like)"/>
    <property type="match status" value="1"/>
</dbReference>
<evidence type="ECO:0000256" key="7">
    <source>
        <dbReference type="ARBA" id="ARBA00047899"/>
    </source>
</evidence>
<reference evidence="13 14" key="1">
    <citation type="submission" date="2017-03" db="EMBL/GenBank/DDBJ databases">
        <title>An alternative strategy for trypanosome survival in the mammalian bloodstream revealed through genome and transcriptome analysis of the ubiquitous bovine parasite Trypanosoma (Megatrypanum) theileri.</title>
        <authorList>
            <person name="Kelly S."/>
            <person name="Ivens A."/>
            <person name="Mott A."/>
            <person name="O'Neill E."/>
            <person name="Emms D."/>
            <person name="Macleod O."/>
            <person name="Voorheis P."/>
            <person name="Matthews J."/>
            <person name="Matthews K."/>
            <person name="Carrington M."/>
        </authorList>
    </citation>
    <scope>NUCLEOTIDE SEQUENCE [LARGE SCALE GENOMIC DNA]</scope>
    <source>
        <strain evidence="13">Edinburgh</strain>
    </source>
</reference>
<dbReference type="GO" id="GO:0004674">
    <property type="term" value="F:protein serine/threonine kinase activity"/>
    <property type="evidence" value="ECO:0007669"/>
    <property type="project" value="UniProtKB-KW"/>
</dbReference>
<evidence type="ECO:0000313" key="13">
    <source>
        <dbReference type="EMBL" id="ORC91540.1"/>
    </source>
</evidence>
<dbReference type="VEuPathDB" id="TriTrypDB:TM35_000051360"/>
<comment type="caution">
    <text evidence="13">The sequence shown here is derived from an EMBL/GenBank/DDBJ whole genome shotgun (WGS) entry which is preliminary data.</text>
</comment>
<dbReference type="OrthoDB" id="248923at2759"/>
<dbReference type="SMART" id="SM00220">
    <property type="entry name" value="S_TKc"/>
    <property type="match status" value="1"/>
</dbReference>
<gene>
    <name evidence="13" type="ORF">TM35_000051360</name>
</gene>
<comment type="similarity">
    <text evidence="10">Belongs to the protein kinase superfamily.</text>
</comment>
<evidence type="ECO:0000259" key="12">
    <source>
        <dbReference type="PROSITE" id="PS50011"/>
    </source>
</evidence>
<dbReference type="InterPro" id="IPR017441">
    <property type="entry name" value="Protein_kinase_ATP_BS"/>
</dbReference>
<dbReference type="CDD" id="cd00821">
    <property type="entry name" value="PH"/>
    <property type="match status" value="1"/>
</dbReference>
<feature type="domain" description="Protein kinase" evidence="12">
    <location>
        <begin position="36"/>
        <end position="296"/>
    </location>
</feature>
<keyword evidence="6 9" id="KW-0067">ATP-binding</keyword>
<dbReference type="RefSeq" id="XP_028885606.1">
    <property type="nucleotide sequence ID" value="XM_029022791.1"/>
</dbReference>
<dbReference type="SMART" id="SM00233">
    <property type="entry name" value="PH"/>
    <property type="match status" value="1"/>
</dbReference>
<dbReference type="InterPro" id="IPR000719">
    <property type="entry name" value="Prot_kinase_dom"/>
</dbReference>
<keyword evidence="5 13" id="KW-0418">Kinase</keyword>
<evidence type="ECO:0000256" key="2">
    <source>
        <dbReference type="ARBA" id="ARBA00022527"/>
    </source>
</evidence>
<dbReference type="InterPro" id="IPR011993">
    <property type="entry name" value="PH-like_dom_sf"/>
</dbReference>
<dbReference type="PROSITE" id="PS00107">
    <property type="entry name" value="PROTEIN_KINASE_ATP"/>
    <property type="match status" value="1"/>
</dbReference>
<dbReference type="InterPro" id="IPR011009">
    <property type="entry name" value="Kinase-like_dom_sf"/>
</dbReference>
<evidence type="ECO:0000259" key="11">
    <source>
        <dbReference type="PROSITE" id="PS50003"/>
    </source>
</evidence>
<feature type="binding site" evidence="9">
    <location>
        <position position="65"/>
    </location>
    <ligand>
        <name>ATP</name>
        <dbReference type="ChEBI" id="CHEBI:30616"/>
    </ligand>
</feature>
<dbReference type="SUPFAM" id="SSF50729">
    <property type="entry name" value="PH domain-like"/>
    <property type="match status" value="1"/>
</dbReference>
<protein>
    <recommendedName>
        <fullName evidence="1">non-specific serine/threonine protein kinase</fullName>
        <ecNumber evidence="1">2.7.11.1</ecNumber>
    </recommendedName>
</protein>
<dbReference type="InterPro" id="IPR051131">
    <property type="entry name" value="NEK_Ser/Thr_kinase_NIMA"/>
</dbReference>
<dbReference type="Gene3D" id="2.30.29.30">
    <property type="entry name" value="Pleckstrin-homology domain (PH domain)/Phosphotyrosine-binding domain (PTB)"/>
    <property type="match status" value="1"/>
</dbReference>
<dbReference type="Pfam" id="PF00069">
    <property type="entry name" value="Pkinase"/>
    <property type="match status" value="1"/>
</dbReference>
<dbReference type="Proteomes" id="UP000192257">
    <property type="component" value="Unassembled WGS sequence"/>
</dbReference>
<name>A0A1X0P527_9TRYP</name>
<dbReference type="PROSITE" id="PS00108">
    <property type="entry name" value="PROTEIN_KINASE_ST"/>
    <property type="match status" value="1"/>
</dbReference>
<feature type="domain" description="PH" evidence="11">
    <location>
        <begin position="347"/>
        <end position="442"/>
    </location>
</feature>
<dbReference type="InterPro" id="IPR008271">
    <property type="entry name" value="Ser/Thr_kinase_AS"/>
</dbReference>
<evidence type="ECO:0000313" key="14">
    <source>
        <dbReference type="Proteomes" id="UP000192257"/>
    </source>
</evidence>
<dbReference type="EMBL" id="NBCO01000005">
    <property type="protein sequence ID" value="ORC91540.1"/>
    <property type="molecule type" value="Genomic_DNA"/>
</dbReference>
<evidence type="ECO:0000256" key="8">
    <source>
        <dbReference type="ARBA" id="ARBA00048679"/>
    </source>
</evidence>
<comment type="catalytic activity">
    <reaction evidence="7">
        <text>L-threonyl-[protein] + ATP = O-phospho-L-threonyl-[protein] + ADP + H(+)</text>
        <dbReference type="Rhea" id="RHEA:46608"/>
        <dbReference type="Rhea" id="RHEA-COMP:11060"/>
        <dbReference type="Rhea" id="RHEA-COMP:11605"/>
        <dbReference type="ChEBI" id="CHEBI:15378"/>
        <dbReference type="ChEBI" id="CHEBI:30013"/>
        <dbReference type="ChEBI" id="CHEBI:30616"/>
        <dbReference type="ChEBI" id="CHEBI:61977"/>
        <dbReference type="ChEBI" id="CHEBI:456216"/>
        <dbReference type="EC" id="2.7.11.1"/>
    </reaction>
</comment>
<dbReference type="PROSITE" id="PS50003">
    <property type="entry name" value="PH_DOMAIN"/>
    <property type="match status" value="1"/>
</dbReference>
<evidence type="ECO:0000256" key="4">
    <source>
        <dbReference type="ARBA" id="ARBA00022741"/>
    </source>
</evidence>
<evidence type="ECO:0000256" key="5">
    <source>
        <dbReference type="ARBA" id="ARBA00022777"/>
    </source>
</evidence>
<accession>A0A1X0P527</accession>
<keyword evidence="4 9" id="KW-0547">Nucleotide-binding</keyword>
<organism evidence="13 14">
    <name type="scientific">Trypanosoma theileri</name>
    <dbReference type="NCBI Taxonomy" id="67003"/>
    <lineage>
        <taxon>Eukaryota</taxon>
        <taxon>Discoba</taxon>
        <taxon>Euglenozoa</taxon>
        <taxon>Kinetoplastea</taxon>
        <taxon>Metakinetoplastina</taxon>
        <taxon>Trypanosomatida</taxon>
        <taxon>Trypanosomatidae</taxon>
        <taxon>Trypanosoma</taxon>
    </lineage>
</organism>
<dbReference type="Gene3D" id="1.10.510.10">
    <property type="entry name" value="Transferase(Phosphotransferase) domain 1"/>
    <property type="match status" value="1"/>
</dbReference>
<dbReference type="PROSITE" id="PS50011">
    <property type="entry name" value="PROTEIN_KINASE_DOM"/>
    <property type="match status" value="1"/>
</dbReference>
<dbReference type="GeneID" id="39982571"/>
<dbReference type="GO" id="GO:0005524">
    <property type="term" value="F:ATP binding"/>
    <property type="evidence" value="ECO:0007669"/>
    <property type="project" value="UniProtKB-UniRule"/>
</dbReference>